<dbReference type="Pfam" id="PF00392">
    <property type="entry name" value="GntR"/>
    <property type="match status" value="1"/>
</dbReference>
<keyword evidence="9" id="KW-1185">Reference proteome</keyword>
<dbReference type="CDD" id="cd04596">
    <property type="entry name" value="CBS_pair_DRTGG_assoc"/>
    <property type="match status" value="1"/>
</dbReference>
<evidence type="ECO:0000256" key="2">
    <source>
        <dbReference type="ARBA" id="ARBA00023122"/>
    </source>
</evidence>
<sequence length="465" mass="50672">MESDRQRTLRKGQGVNAVASGGKAPEAQTKHERLMDYIRQLEIGTKLSVRTMAEELDVSEGTAYKAIKEAEATGLVSTKERIGTVRIQRRGRETPDRLTFGEVADIVQGQLYGGAGGLEKTLHKFVIGAMELDAMVRYIDAGSLLIVGNRQGAHRLALEQGAGVLITGGFGTSEDIRLLADELGLPIISSKHDTYTVASMINRAMFDRLIRQKIMLVEDIVTYSRPVETMRLGETKGDYVRLAARVGGTRFPVLDERGRVVGMMTAKDAEGADEAVPVEKLMARNPITAAPNIPIASAAHTMAAEGIDLLPIVDKNRKLLAAVSRNEALEAMRYAGKQKESGETFDELIGAGFRLTEDAEGERAAYEGRITPQMSGTFGTISEGVLVTLMTQAARGFIRELGKRDYVIESMTTYFVRPLQLESEIVIVPSLLEMSRKSVKLEIELKDPAGTAAKAMLAAQLIDPY</sequence>
<dbReference type="SUPFAM" id="SSF75138">
    <property type="entry name" value="HprK N-terminal domain-like"/>
    <property type="match status" value="1"/>
</dbReference>
<dbReference type="Pfam" id="PF00571">
    <property type="entry name" value="CBS"/>
    <property type="match status" value="1"/>
</dbReference>
<dbReference type="PANTHER" id="PTHR43080:SF2">
    <property type="entry name" value="CBS DOMAIN-CONTAINING PROTEIN"/>
    <property type="match status" value="1"/>
</dbReference>
<keyword evidence="1" id="KW-0805">Transcription regulation</keyword>
<feature type="region of interest" description="Disordered" evidence="6">
    <location>
        <begin position="1"/>
        <end position="28"/>
    </location>
</feature>
<dbReference type="Gene3D" id="3.10.580.10">
    <property type="entry name" value="CBS-domain"/>
    <property type="match status" value="1"/>
</dbReference>
<accession>A0ABS3WAH9</accession>
<keyword evidence="4" id="KW-0804">Transcription</keyword>
<dbReference type="Gene3D" id="3.40.1390.20">
    <property type="entry name" value="HprK N-terminal domain-like"/>
    <property type="match status" value="1"/>
</dbReference>
<dbReference type="Gene3D" id="1.10.10.10">
    <property type="entry name" value="Winged helix-like DNA-binding domain superfamily/Winged helix DNA-binding domain"/>
    <property type="match status" value="1"/>
</dbReference>
<dbReference type="InterPro" id="IPR028979">
    <property type="entry name" value="Ser_kin/Pase_Hpr-like_N_sf"/>
</dbReference>
<dbReference type="SUPFAM" id="SSF46785">
    <property type="entry name" value="Winged helix' DNA-binding domain"/>
    <property type="match status" value="1"/>
</dbReference>
<evidence type="ECO:0000256" key="6">
    <source>
        <dbReference type="SAM" id="MobiDB-lite"/>
    </source>
</evidence>
<dbReference type="Gene3D" id="3.10.129.10">
    <property type="entry name" value="Hotdog Thioesterase"/>
    <property type="match status" value="1"/>
</dbReference>
<dbReference type="InterPro" id="IPR051257">
    <property type="entry name" value="Diverse_CBS-Domain"/>
</dbReference>
<dbReference type="InterPro" id="IPR029069">
    <property type="entry name" value="HotDog_dom_sf"/>
</dbReference>
<organism evidence="8 9">
    <name type="scientific">Paenibacillus artemisiicola</name>
    <dbReference type="NCBI Taxonomy" id="1172618"/>
    <lineage>
        <taxon>Bacteria</taxon>
        <taxon>Bacillati</taxon>
        <taxon>Bacillota</taxon>
        <taxon>Bacilli</taxon>
        <taxon>Bacillales</taxon>
        <taxon>Paenibacillaceae</taxon>
        <taxon>Paenibacillus</taxon>
    </lineage>
</organism>
<dbReference type="InterPro" id="IPR000524">
    <property type="entry name" value="Tscrpt_reg_HTH_GntR"/>
</dbReference>
<evidence type="ECO:0000313" key="8">
    <source>
        <dbReference type="EMBL" id="MBO7745308.1"/>
    </source>
</evidence>
<reference evidence="8 9" key="1">
    <citation type="submission" date="2021-03" db="EMBL/GenBank/DDBJ databases">
        <title>Paenibacillus artemisicola MWE-103 whole genome sequence.</title>
        <authorList>
            <person name="Ham Y.J."/>
        </authorList>
    </citation>
    <scope>NUCLEOTIDE SEQUENCE [LARGE SCALE GENOMIC DNA]</scope>
    <source>
        <strain evidence="8 9">MWE-103</strain>
    </source>
</reference>
<dbReference type="InterPro" id="IPR036390">
    <property type="entry name" value="WH_DNA-bd_sf"/>
</dbReference>
<feature type="domain" description="CBS" evidence="7">
    <location>
        <begin position="282"/>
        <end position="341"/>
    </location>
</feature>
<comment type="caution">
    <text evidence="8">The sequence shown here is derived from an EMBL/GenBank/DDBJ whole genome shotgun (WGS) entry which is preliminary data.</text>
</comment>
<dbReference type="SUPFAM" id="SSF54631">
    <property type="entry name" value="CBS-domain pair"/>
    <property type="match status" value="1"/>
</dbReference>
<dbReference type="Pfam" id="PF03061">
    <property type="entry name" value="4HBT"/>
    <property type="match status" value="1"/>
</dbReference>
<evidence type="ECO:0000256" key="1">
    <source>
        <dbReference type="ARBA" id="ARBA00023015"/>
    </source>
</evidence>
<dbReference type="InterPro" id="IPR006683">
    <property type="entry name" value="Thioestr_dom"/>
</dbReference>
<keyword evidence="3" id="KW-0238">DNA-binding</keyword>
<evidence type="ECO:0000256" key="5">
    <source>
        <dbReference type="PROSITE-ProRule" id="PRU00703"/>
    </source>
</evidence>
<dbReference type="InterPro" id="IPR046342">
    <property type="entry name" value="CBS_dom_sf"/>
</dbReference>
<dbReference type="PANTHER" id="PTHR43080">
    <property type="entry name" value="CBS DOMAIN-CONTAINING PROTEIN CBSX3, MITOCHONDRIAL"/>
    <property type="match status" value="1"/>
</dbReference>
<dbReference type="PROSITE" id="PS51371">
    <property type="entry name" value="CBS"/>
    <property type="match status" value="1"/>
</dbReference>
<dbReference type="CDD" id="cd03440">
    <property type="entry name" value="hot_dog"/>
    <property type="match status" value="1"/>
</dbReference>
<dbReference type="SUPFAM" id="SSF54637">
    <property type="entry name" value="Thioesterase/thiol ester dehydrase-isomerase"/>
    <property type="match status" value="1"/>
</dbReference>
<dbReference type="InterPro" id="IPR010766">
    <property type="entry name" value="DRTGG"/>
</dbReference>
<dbReference type="InterPro" id="IPR000644">
    <property type="entry name" value="CBS_dom"/>
</dbReference>
<gene>
    <name evidence="8" type="ORF">I8J29_13940</name>
</gene>
<keyword evidence="2 5" id="KW-0129">CBS domain</keyword>
<name>A0ABS3WAH9_9BACL</name>
<evidence type="ECO:0000256" key="3">
    <source>
        <dbReference type="ARBA" id="ARBA00023125"/>
    </source>
</evidence>
<proteinExistence type="predicted"/>
<dbReference type="InterPro" id="IPR036388">
    <property type="entry name" value="WH-like_DNA-bd_sf"/>
</dbReference>
<dbReference type="Proteomes" id="UP000670947">
    <property type="component" value="Unassembled WGS sequence"/>
</dbReference>
<dbReference type="Pfam" id="PF07085">
    <property type="entry name" value="DRTGG"/>
    <property type="match status" value="1"/>
</dbReference>
<dbReference type="EMBL" id="JAGGDJ010000008">
    <property type="protein sequence ID" value="MBO7745308.1"/>
    <property type="molecule type" value="Genomic_DNA"/>
</dbReference>
<evidence type="ECO:0000313" key="9">
    <source>
        <dbReference type="Proteomes" id="UP000670947"/>
    </source>
</evidence>
<protein>
    <submittedName>
        <fullName evidence="8">CBS domain-containing protein</fullName>
    </submittedName>
</protein>
<evidence type="ECO:0000256" key="4">
    <source>
        <dbReference type="ARBA" id="ARBA00023163"/>
    </source>
</evidence>
<evidence type="ECO:0000259" key="7">
    <source>
        <dbReference type="PROSITE" id="PS51371"/>
    </source>
</evidence>